<dbReference type="OrthoDB" id="5112469at2"/>
<dbReference type="PRINTS" id="PR00455">
    <property type="entry name" value="HTHTETR"/>
</dbReference>
<dbReference type="AlphaFoldDB" id="A0A383S775"/>
<name>A0A383S775_9ACTN</name>
<sequence length="196" mass="21064">MRKDAVANREKLLRAGREVFGGRGLGATLNDVAHAAGVGVGTAYRNFGNKQELLEAIFLVQVDELEAIARAALEVEDPWEGLRAYLTQATALQYSDKALAQMFAGRFVSRVALDASRDRVAPLVNRIGERVGVPGTDLIFIQVGVLAIADLVGDGYPRYLEIAIKGLQSGGELVGRALSTEETHEIMRLDGARAST</sequence>
<evidence type="ECO:0000256" key="4">
    <source>
        <dbReference type="PROSITE-ProRule" id="PRU00335"/>
    </source>
</evidence>
<keyword evidence="8" id="KW-1185">Reference proteome</keyword>
<proteinExistence type="predicted"/>
<dbReference type="EMBL" id="UNQJ01000009">
    <property type="protein sequence ID" value="SYZ33571.1"/>
    <property type="molecule type" value="Genomic_DNA"/>
</dbReference>
<keyword evidence="3" id="KW-0804">Transcription</keyword>
<dbReference type="Proteomes" id="UP000279336">
    <property type="component" value="Unassembled WGS sequence"/>
</dbReference>
<dbReference type="Pfam" id="PF00440">
    <property type="entry name" value="TetR_N"/>
    <property type="match status" value="1"/>
</dbReference>
<dbReference type="PROSITE" id="PS50977">
    <property type="entry name" value="HTH_TETR_2"/>
    <property type="match status" value="1"/>
</dbReference>
<evidence type="ECO:0000313" key="8">
    <source>
        <dbReference type="Proteomes" id="UP000263928"/>
    </source>
</evidence>
<reference evidence="8" key="1">
    <citation type="submission" date="2018-08" db="EMBL/GenBank/DDBJ databases">
        <authorList>
            <person name="Hornung B."/>
        </authorList>
    </citation>
    <scope>NUCLEOTIDE SEQUENCE [LARGE SCALE GENOMIC DNA]</scope>
</reference>
<dbReference type="GO" id="GO:0000976">
    <property type="term" value="F:transcription cis-regulatory region binding"/>
    <property type="evidence" value="ECO:0007669"/>
    <property type="project" value="TreeGrafter"/>
</dbReference>
<protein>
    <submittedName>
        <fullName evidence="7">Homeobox domain-like</fullName>
    </submittedName>
    <submittedName>
        <fullName evidence="6">TetR family transcriptional regulator</fullName>
    </submittedName>
</protein>
<keyword evidence="7" id="KW-0371">Homeobox</keyword>
<evidence type="ECO:0000256" key="2">
    <source>
        <dbReference type="ARBA" id="ARBA00023125"/>
    </source>
</evidence>
<dbReference type="InterPro" id="IPR036271">
    <property type="entry name" value="Tet_transcr_reg_TetR-rel_C_sf"/>
</dbReference>
<evidence type="ECO:0000313" key="7">
    <source>
        <dbReference type="EMBL" id="SYZ33571.1"/>
    </source>
</evidence>
<evidence type="ECO:0000259" key="5">
    <source>
        <dbReference type="PROSITE" id="PS50977"/>
    </source>
</evidence>
<dbReference type="PANTHER" id="PTHR30055:SF234">
    <property type="entry name" value="HTH-TYPE TRANSCRIPTIONAL REGULATOR BETI"/>
    <property type="match status" value="1"/>
</dbReference>
<keyword evidence="2 4" id="KW-0238">DNA-binding</keyword>
<organism evidence="7 8">
    <name type="scientific">Propionibacterium australiense</name>
    <dbReference type="NCBI Taxonomy" id="119981"/>
    <lineage>
        <taxon>Bacteria</taxon>
        <taxon>Bacillati</taxon>
        <taxon>Actinomycetota</taxon>
        <taxon>Actinomycetes</taxon>
        <taxon>Propionibacteriales</taxon>
        <taxon>Propionibacteriaceae</taxon>
        <taxon>Propionibacterium</taxon>
    </lineage>
</organism>
<feature type="DNA-binding region" description="H-T-H motif" evidence="4">
    <location>
        <begin position="28"/>
        <end position="47"/>
    </location>
</feature>
<gene>
    <name evidence="6" type="ORF">D7U36_07695</name>
    <name evidence="7" type="ORF">PROPAUS_1490</name>
</gene>
<evidence type="ECO:0000313" key="9">
    <source>
        <dbReference type="Proteomes" id="UP000279336"/>
    </source>
</evidence>
<dbReference type="Proteomes" id="UP000263928">
    <property type="component" value="Unassembled WGS sequence"/>
</dbReference>
<dbReference type="PANTHER" id="PTHR30055">
    <property type="entry name" value="HTH-TYPE TRANSCRIPTIONAL REGULATOR RUTR"/>
    <property type="match status" value="1"/>
</dbReference>
<keyword evidence="1" id="KW-0805">Transcription regulation</keyword>
<evidence type="ECO:0000256" key="3">
    <source>
        <dbReference type="ARBA" id="ARBA00023163"/>
    </source>
</evidence>
<dbReference type="InterPro" id="IPR009057">
    <property type="entry name" value="Homeodomain-like_sf"/>
</dbReference>
<feature type="domain" description="HTH tetR-type" evidence="5">
    <location>
        <begin position="6"/>
        <end position="65"/>
    </location>
</feature>
<accession>A0A383S775</accession>
<dbReference type="InterPro" id="IPR001647">
    <property type="entry name" value="HTH_TetR"/>
</dbReference>
<reference evidence="7" key="2">
    <citation type="submission" date="2018-08" db="EMBL/GenBank/DDBJ databases">
        <authorList>
            <person name="Ferrada E.E."/>
            <person name="Latorre B.A."/>
        </authorList>
    </citation>
    <scope>NUCLEOTIDE SEQUENCE [LARGE SCALE GENOMIC DNA]</scope>
    <source>
        <strain evidence="7">Propionibacterium_australiense1</strain>
    </source>
</reference>
<evidence type="ECO:0000256" key="1">
    <source>
        <dbReference type="ARBA" id="ARBA00023015"/>
    </source>
</evidence>
<reference evidence="6 9" key="3">
    <citation type="submission" date="2018-10" db="EMBL/GenBank/DDBJ databases">
        <title>Propionibacterium australiense Genome Sequencing and Assembly.</title>
        <authorList>
            <person name="Bernier A.-M."/>
            <person name="Bernard K."/>
        </authorList>
    </citation>
    <scope>NUCLEOTIDE SEQUENCE [LARGE SCALE GENOMIC DNA]</scope>
    <source>
        <strain evidence="6 9">NML98A078</strain>
    </source>
</reference>
<dbReference type="RefSeq" id="WP_119161908.1">
    <property type="nucleotide sequence ID" value="NZ_LR134442.1"/>
</dbReference>
<dbReference type="GO" id="GO:0003700">
    <property type="term" value="F:DNA-binding transcription factor activity"/>
    <property type="evidence" value="ECO:0007669"/>
    <property type="project" value="TreeGrafter"/>
</dbReference>
<dbReference type="SUPFAM" id="SSF48498">
    <property type="entry name" value="Tetracyclin repressor-like, C-terminal domain"/>
    <property type="match status" value="1"/>
</dbReference>
<dbReference type="InterPro" id="IPR050109">
    <property type="entry name" value="HTH-type_TetR-like_transc_reg"/>
</dbReference>
<dbReference type="SUPFAM" id="SSF46689">
    <property type="entry name" value="Homeodomain-like"/>
    <property type="match status" value="1"/>
</dbReference>
<dbReference type="EMBL" id="RCIW01000010">
    <property type="protein sequence ID" value="RLP09664.1"/>
    <property type="molecule type" value="Genomic_DNA"/>
</dbReference>
<evidence type="ECO:0000313" key="6">
    <source>
        <dbReference type="EMBL" id="RLP09664.1"/>
    </source>
</evidence>
<dbReference type="Gene3D" id="1.10.357.10">
    <property type="entry name" value="Tetracycline Repressor, domain 2"/>
    <property type="match status" value="1"/>
</dbReference>